<organism evidence="4 5">
    <name type="scientific">Cadophora malorum</name>
    <dbReference type="NCBI Taxonomy" id="108018"/>
    <lineage>
        <taxon>Eukaryota</taxon>
        <taxon>Fungi</taxon>
        <taxon>Dikarya</taxon>
        <taxon>Ascomycota</taxon>
        <taxon>Pezizomycotina</taxon>
        <taxon>Leotiomycetes</taxon>
        <taxon>Helotiales</taxon>
        <taxon>Ploettnerulaceae</taxon>
        <taxon>Cadophora</taxon>
    </lineage>
</organism>
<dbReference type="Proteomes" id="UP000664132">
    <property type="component" value="Unassembled WGS sequence"/>
</dbReference>
<accession>A0A8H7WF29</accession>
<evidence type="ECO:0000256" key="1">
    <source>
        <dbReference type="ARBA" id="ARBA00006484"/>
    </source>
</evidence>
<gene>
    <name evidence="4" type="ORF">IFR04_003192</name>
</gene>
<protein>
    <recommendedName>
        <fullName evidence="6">NAD(P)-binding protein</fullName>
    </recommendedName>
</protein>
<evidence type="ECO:0000313" key="4">
    <source>
        <dbReference type="EMBL" id="KAG4423647.1"/>
    </source>
</evidence>
<keyword evidence="2" id="KW-0560">Oxidoreductase</keyword>
<dbReference type="Pfam" id="PF00106">
    <property type="entry name" value="adh_short"/>
    <property type="match status" value="1"/>
</dbReference>
<evidence type="ECO:0000256" key="2">
    <source>
        <dbReference type="ARBA" id="ARBA00023002"/>
    </source>
</evidence>
<comment type="caution">
    <text evidence="4">The sequence shown here is derived from an EMBL/GenBank/DDBJ whole genome shotgun (WGS) entry which is preliminary data.</text>
</comment>
<dbReference type="Gene3D" id="3.40.50.720">
    <property type="entry name" value="NAD(P)-binding Rossmann-like Domain"/>
    <property type="match status" value="1"/>
</dbReference>
<comment type="similarity">
    <text evidence="1 3">Belongs to the short-chain dehydrogenases/reductases (SDR) family.</text>
</comment>
<dbReference type="PANTHER" id="PTHR42760:SF37">
    <property type="entry name" value="CLAVALDEHYDE DEHYDROGENASE"/>
    <property type="match status" value="1"/>
</dbReference>
<reference evidence="4" key="1">
    <citation type="submission" date="2021-02" db="EMBL/GenBank/DDBJ databases">
        <title>Genome sequence Cadophora malorum strain M34.</title>
        <authorList>
            <person name="Stefanovic E."/>
            <person name="Vu D."/>
            <person name="Scully C."/>
            <person name="Dijksterhuis J."/>
            <person name="Roader J."/>
            <person name="Houbraken J."/>
        </authorList>
    </citation>
    <scope>NUCLEOTIDE SEQUENCE</scope>
    <source>
        <strain evidence="4">M34</strain>
    </source>
</reference>
<name>A0A8H7WF29_9HELO</name>
<evidence type="ECO:0000313" key="5">
    <source>
        <dbReference type="Proteomes" id="UP000664132"/>
    </source>
</evidence>
<dbReference type="SUPFAM" id="SSF51735">
    <property type="entry name" value="NAD(P)-binding Rossmann-fold domains"/>
    <property type="match status" value="1"/>
</dbReference>
<dbReference type="AlphaFoldDB" id="A0A8H7WF29"/>
<dbReference type="InterPro" id="IPR002347">
    <property type="entry name" value="SDR_fam"/>
</dbReference>
<evidence type="ECO:0008006" key="6">
    <source>
        <dbReference type="Google" id="ProtNLM"/>
    </source>
</evidence>
<dbReference type="PANTHER" id="PTHR42760">
    <property type="entry name" value="SHORT-CHAIN DEHYDROGENASES/REDUCTASES FAMILY MEMBER"/>
    <property type="match status" value="1"/>
</dbReference>
<evidence type="ECO:0000256" key="3">
    <source>
        <dbReference type="RuleBase" id="RU000363"/>
    </source>
</evidence>
<proteinExistence type="inferred from homology"/>
<dbReference type="EMBL" id="JAFJYH010000031">
    <property type="protein sequence ID" value="KAG4423647.1"/>
    <property type="molecule type" value="Genomic_DNA"/>
</dbReference>
<keyword evidence="5" id="KW-1185">Reference proteome</keyword>
<dbReference type="PRINTS" id="PR00081">
    <property type="entry name" value="GDHRDH"/>
</dbReference>
<dbReference type="OrthoDB" id="1933717at2759"/>
<dbReference type="GO" id="GO:0016616">
    <property type="term" value="F:oxidoreductase activity, acting on the CH-OH group of donors, NAD or NADP as acceptor"/>
    <property type="evidence" value="ECO:0007669"/>
    <property type="project" value="TreeGrafter"/>
</dbReference>
<dbReference type="PRINTS" id="PR00080">
    <property type="entry name" value="SDRFAMILY"/>
</dbReference>
<sequence>MSLPPPIFPSYTKTYHTKPTPAIDPTQPRLSAKGKSIIITGGGTGIGKQIALSFALAGASNIGILGRRDDVLIAAQKLILASPHAPDLKVSYAVADTTNVASLNSAFEKMHSEFGKLDILVANAGYLNQPASILDADADNWWTHMDVNVRGTFNTIRAFMPFSRSEVVDGKTLSKATILNISSAVGHLPAIEQLVGMSAYAVSKIAGAKMIEYLATEVPGLKVVNLQPGAIVSDMGSVKDGEFVYDDPKLPGHFCVWLASPEADFLHGKFVWSNWDVDELKAREKEVVSKPQELQMALQGAIYYS</sequence>
<dbReference type="InterPro" id="IPR036291">
    <property type="entry name" value="NAD(P)-bd_dom_sf"/>
</dbReference>
<dbReference type="CDD" id="cd05233">
    <property type="entry name" value="SDR_c"/>
    <property type="match status" value="1"/>
</dbReference>